<dbReference type="GO" id="GO:0000139">
    <property type="term" value="C:Golgi membrane"/>
    <property type="evidence" value="ECO:0007669"/>
    <property type="project" value="UniProtKB-SubCell"/>
</dbReference>
<dbReference type="GO" id="GO:0034067">
    <property type="term" value="P:protein localization to Golgi apparatus"/>
    <property type="evidence" value="ECO:0007669"/>
    <property type="project" value="TreeGrafter"/>
</dbReference>
<evidence type="ECO:0000313" key="11">
    <source>
        <dbReference type="Proteomes" id="UP000271098"/>
    </source>
</evidence>
<evidence type="ECO:0000256" key="7">
    <source>
        <dbReference type="ARBA" id="ARBA00023034"/>
    </source>
</evidence>
<dbReference type="GO" id="GO:0005802">
    <property type="term" value="C:trans-Golgi network"/>
    <property type="evidence" value="ECO:0007669"/>
    <property type="project" value="TreeGrafter"/>
</dbReference>
<evidence type="ECO:0000256" key="9">
    <source>
        <dbReference type="SAM" id="Phobius"/>
    </source>
</evidence>
<evidence type="ECO:0000313" key="10">
    <source>
        <dbReference type="EMBL" id="VDN31382.1"/>
    </source>
</evidence>
<proteinExistence type="inferred from homology"/>
<keyword evidence="4 9" id="KW-0812">Transmembrane</keyword>
<dbReference type="EMBL" id="UYRT01086474">
    <property type="protein sequence ID" value="VDN31382.1"/>
    <property type="molecule type" value="Genomic_DNA"/>
</dbReference>
<keyword evidence="11" id="KW-1185">Reference proteome</keyword>
<evidence type="ECO:0000256" key="3">
    <source>
        <dbReference type="ARBA" id="ARBA00022448"/>
    </source>
</evidence>
<gene>
    <name evidence="10" type="ORF">GPUH_LOCUS18270</name>
</gene>
<keyword evidence="7" id="KW-0333">Golgi apparatus</keyword>
<name>A0A183EBC8_9BILA</name>
<reference evidence="10 11" key="2">
    <citation type="submission" date="2018-11" db="EMBL/GenBank/DDBJ databases">
        <authorList>
            <consortium name="Pathogen Informatics"/>
        </authorList>
    </citation>
    <scope>NUCLEOTIDE SEQUENCE [LARGE SCALE GENOMIC DNA]</scope>
</reference>
<feature type="transmembrane region" description="Helical" evidence="9">
    <location>
        <begin position="48"/>
        <end position="70"/>
    </location>
</feature>
<evidence type="ECO:0000256" key="6">
    <source>
        <dbReference type="ARBA" id="ARBA00022989"/>
    </source>
</evidence>
<evidence type="ECO:0000313" key="12">
    <source>
        <dbReference type="WBParaSite" id="GPUH_0001829401-mRNA-1"/>
    </source>
</evidence>
<dbReference type="PANTHER" id="PTHR12952">
    <property type="entry name" value="SYS1"/>
    <property type="match status" value="1"/>
</dbReference>
<feature type="transmembrane region" description="Helical" evidence="9">
    <location>
        <begin position="12"/>
        <end position="36"/>
    </location>
</feature>
<dbReference type="AlphaFoldDB" id="A0A183EBC8"/>
<reference evidence="12" key="1">
    <citation type="submission" date="2016-06" db="UniProtKB">
        <authorList>
            <consortium name="WormBaseParasite"/>
        </authorList>
    </citation>
    <scope>IDENTIFICATION</scope>
</reference>
<keyword evidence="6 9" id="KW-1133">Transmembrane helix</keyword>
<keyword evidence="3" id="KW-0813">Transport</keyword>
<evidence type="ECO:0000256" key="4">
    <source>
        <dbReference type="ARBA" id="ARBA00022692"/>
    </source>
</evidence>
<dbReference type="Proteomes" id="UP000271098">
    <property type="component" value="Unassembled WGS sequence"/>
</dbReference>
<dbReference type="Pfam" id="PF09801">
    <property type="entry name" value="SYS1"/>
    <property type="match status" value="1"/>
</dbReference>
<dbReference type="InterPro" id="IPR019185">
    <property type="entry name" value="Integral_membrane_SYS1-rel"/>
</dbReference>
<sequence>MNAFRSYVWDPGLIIAQIVCMQAIFYTAFCVVTAIASVRGLHPSLQQIFASQVTLQGATVQLLSAAFCAFALSRVVGRSKQCLDFSCTVHFWHAIFVTLYRESFITQIYWWLLQLSSIAVCTVLGEYLCLRIESREIPVSAGGSRYEV</sequence>
<organism evidence="12">
    <name type="scientific">Gongylonema pulchrum</name>
    <dbReference type="NCBI Taxonomy" id="637853"/>
    <lineage>
        <taxon>Eukaryota</taxon>
        <taxon>Metazoa</taxon>
        <taxon>Ecdysozoa</taxon>
        <taxon>Nematoda</taxon>
        <taxon>Chromadorea</taxon>
        <taxon>Rhabditida</taxon>
        <taxon>Spirurina</taxon>
        <taxon>Spiruromorpha</taxon>
        <taxon>Spiruroidea</taxon>
        <taxon>Gongylonematidae</taxon>
        <taxon>Gongylonema</taxon>
    </lineage>
</organism>
<protein>
    <submittedName>
        <fullName evidence="12">Protein SYS1 homolog</fullName>
    </submittedName>
</protein>
<dbReference type="PANTHER" id="PTHR12952:SF0">
    <property type="entry name" value="PROTEIN SYS1 HOMOLOG"/>
    <property type="match status" value="1"/>
</dbReference>
<dbReference type="OrthoDB" id="542931at2759"/>
<comment type="subcellular location">
    <subcellularLocation>
        <location evidence="1">Golgi apparatus membrane</location>
        <topology evidence="1">Multi-pass membrane protein</topology>
    </subcellularLocation>
</comment>
<dbReference type="GO" id="GO:0005829">
    <property type="term" value="C:cytosol"/>
    <property type="evidence" value="ECO:0007669"/>
    <property type="project" value="GOC"/>
</dbReference>
<evidence type="ECO:0000256" key="5">
    <source>
        <dbReference type="ARBA" id="ARBA00022927"/>
    </source>
</evidence>
<keyword evidence="8 9" id="KW-0472">Membrane</keyword>
<evidence type="ECO:0000256" key="8">
    <source>
        <dbReference type="ARBA" id="ARBA00023136"/>
    </source>
</evidence>
<keyword evidence="5" id="KW-0653">Protein transport</keyword>
<dbReference type="GO" id="GO:0006895">
    <property type="term" value="P:Golgi to endosome transport"/>
    <property type="evidence" value="ECO:0007669"/>
    <property type="project" value="TreeGrafter"/>
</dbReference>
<evidence type="ECO:0000256" key="2">
    <source>
        <dbReference type="ARBA" id="ARBA00008160"/>
    </source>
</evidence>
<evidence type="ECO:0000256" key="1">
    <source>
        <dbReference type="ARBA" id="ARBA00004653"/>
    </source>
</evidence>
<accession>A0A183EBC8</accession>
<comment type="similarity">
    <text evidence="2">Belongs to the SYS1 family.</text>
</comment>
<dbReference type="WBParaSite" id="GPUH_0001829401-mRNA-1">
    <property type="protein sequence ID" value="GPUH_0001829401-mRNA-1"/>
    <property type="gene ID" value="GPUH_0001829401"/>
</dbReference>
<dbReference type="GO" id="GO:0043001">
    <property type="term" value="P:Golgi to plasma membrane protein transport"/>
    <property type="evidence" value="ECO:0007669"/>
    <property type="project" value="TreeGrafter"/>
</dbReference>